<dbReference type="EMBL" id="AMGV01000002">
    <property type="protein sequence ID" value="KEF60417.1"/>
    <property type="molecule type" value="Genomic_DNA"/>
</dbReference>
<protein>
    <submittedName>
        <fullName evidence="2">Uncharacterized protein</fullName>
    </submittedName>
</protein>
<dbReference type="InterPro" id="IPR051411">
    <property type="entry name" value="Polyketide_trans_af380"/>
</dbReference>
<dbReference type="InterPro" id="IPR029058">
    <property type="entry name" value="AB_hydrolase_fold"/>
</dbReference>
<sequence length="231" mass="25225">MASPKSPQTVSFYSRSLKLAGHFYHPAEAAPDRSGASVVISHPWTSVKEQSPANYARVLAQAGFFCLTFEGEPRSLEDPYQRVEDIKSCATVAAVCVGTMALRGFDKDTSNMSILQGQLANAAKDRNGEVEVGGEKVPIVHLLPEKIEHVPADLPDSFKDLANYDRTPRANHPRATNTCLPGSWDIMATFDAFGFNEMIAPRPLLMITGTRAATKWYSENGVAKANEPKEL</sequence>
<keyword evidence="3" id="KW-1185">Reference proteome</keyword>
<gene>
    <name evidence="2" type="ORF">A1O9_01978</name>
</gene>
<comment type="similarity">
    <text evidence="1">Belongs to the polyketide transferase af380 family.</text>
</comment>
<dbReference type="RefSeq" id="XP_013263007.1">
    <property type="nucleotide sequence ID" value="XM_013407553.1"/>
</dbReference>
<dbReference type="HOGENOM" id="CLU_048587_0_0_1"/>
<dbReference type="OrthoDB" id="2498029at2759"/>
<reference evidence="2 3" key="1">
    <citation type="submission" date="2013-03" db="EMBL/GenBank/DDBJ databases">
        <title>The Genome Sequence of Exophiala aquamarina CBS 119918.</title>
        <authorList>
            <consortium name="The Broad Institute Genomics Platform"/>
            <person name="Cuomo C."/>
            <person name="de Hoog S."/>
            <person name="Gorbushina A."/>
            <person name="Walker B."/>
            <person name="Young S.K."/>
            <person name="Zeng Q."/>
            <person name="Gargeya S."/>
            <person name="Fitzgerald M."/>
            <person name="Haas B."/>
            <person name="Abouelleil A."/>
            <person name="Allen A.W."/>
            <person name="Alvarado L."/>
            <person name="Arachchi H.M."/>
            <person name="Berlin A.M."/>
            <person name="Chapman S.B."/>
            <person name="Gainer-Dewar J."/>
            <person name="Goldberg J."/>
            <person name="Griggs A."/>
            <person name="Gujja S."/>
            <person name="Hansen M."/>
            <person name="Howarth C."/>
            <person name="Imamovic A."/>
            <person name="Ireland A."/>
            <person name="Larimer J."/>
            <person name="McCowan C."/>
            <person name="Murphy C."/>
            <person name="Pearson M."/>
            <person name="Poon T.W."/>
            <person name="Priest M."/>
            <person name="Roberts A."/>
            <person name="Saif S."/>
            <person name="Shea T."/>
            <person name="Sisk P."/>
            <person name="Sykes S."/>
            <person name="Wortman J."/>
            <person name="Nusbaum C."/>
            <person name="Birren B."/>
        </authorList>
    </citation>
    <scope>NUCLEOTIDE SEQUENCE [LARGE SCALE GENOMIC DNA]</scope>
    <source>
        <strain evidence="2 3">CBS 119918</strain>
    </source>
</reference>
<organism evidence="2 3">
    <name type="scientific">Exophiala aquamarina CBS 119918</name>
    <dbReference type="NCBI Taxonomy" id="1182545"/>
    <lineage>
        <taxon>Eukaryota</taxon>
        <taxon>Fungi</taxon>
        <taxon>Dikarya</taxon>
        <taxon>Ascomycota</taxon>
        <taxon>Pezizomycotina</taxon>
        <taxon>Eurotiomycetes</taxon>
        <taxon>Chaetothyriomycetidae</taxon>
        <taxon>Chaetothyriales</taxon>
        <taxon>Herpotrichiellaceae</taxon>
        <taxon>Exophiala</taxon>
    </lineage>
</organism>
<proteinExistence type="inferred from homology"/>
<comment type="caution">
    <text evidence="2">The sequence shown here is derived from an EMBL/GenBank/DDBJ whole genome shotgun (WGS) entry which is preliminary data.</text>
</comment>
<dbReference type="GeneID" id="25276923"/>
<dbReference type="Gene3D" id="3.40.50.1820">
    <property type="entry name" value="alpha/beta hydrolase"/>
    <property type="match status" value="2"/>
</dbReference>
<accession>A0A072PKZ9</accession>
<evidence type="ECO:0000256" key="1">
    <source>
        <dbReference type="ARBA" id="ARBA00029464"/>
    </source>
</evidence>
<dbReference type="PANTHER" id="PTHR47751">
    <property type="entry name" value="SUPERFAMILY HYDROLASE, PUTATIVE (AFU_ORTHOLOGUE AFUA_2G16580)-RELATED"/>
    <property type="match status" value="1"/>
</dbReference>
<dbReference type="STRING" id="1182545.A0A072PKZ9"/>
<dbReference type="AlphaFoldDB" id="A0A072PKZ9"/>
<dbReference type="PANTHER" id="PTHR47751:SF1">
    <property type="entry name" value="SUPERFAMILY HYDROLASE, PUTATIVE (AFU_ORTHOLOGUE AFUA_2G16580)-RELATED"/>
    <property type="match status" value="1"/>
</dbReference>
<evidence type="ECO:0000313" key="2">
    <source>
        <dbReference type="EMBL" id="KEF60417.1"/>
    </source>
</evidence>
<dbReference type="Gene3D" id="1.10.10.800">
    <property type="match status" value="1"/>
</dbReference>
<dbReference type="Proteomes" id="UP000027920">
    <property type="component" value="Unassembled WGS sequence"/>
</dbReference>
<dbReference type="VEuPathDB" id="FungiDB:A1O9_01978"/>
<evidence type="ECO:0000313" key="3">
    <source>
        <dbReference type="Proteomes" id="UP000027920"/>
    </source>
</evidence>
<name>A0A072PKZ9_9EURO</name>
<dbReference type="SUPFAM" id="SSF53474">
    <property type="entry name" value="alpha/beta-Hydrolases"/>
    <property type="match status" value="1"/>
</dbReference>